<evidence type="ECO:0000313" key="2">
    <source>
        <dbReference type="Proteomes" id="UP000439903"/>
    </source>
</evidence>
<reference evidence="1 2" key="1">
    <citation type="journal article" date="2019" name="Environ. Microbiol.">
        <title>At the nexus of three kingdoms: the genome of the mycorrhizal fungus Gigaspora margarita provides insights into plant, endobacterial and fungal interactions.</title>
        <authorList>
            <person name="Venice F."/>
            <person name="Ghignone S."/>
            <person name="Salvioli di Fossalunga A."/>
            <person name="Amselem J."/>
            <person name="Novero M."/>
            <person name="Xianan X."/>
            <person name="Sedzielewska Toro K."/>
            <person name="Morin E."/>
            <person name="Lipzen A."/>
            <person name="Grigoriev I.V."/>
            <person name="Henrissat B."/>
            <person name="Martin F.M."/>
            <person name="Bonfante P."/>
        </authorList>
    </citation>
    <scope>NUCLEOTIDE SEQUENCE [LARGE SCALE GENOMIC DNA]</scope>
    <source>
        <strain evidence="1 2">BEG34</strain>
    </source>
</reference>
<dbReference type="Gene3D" id="3.90.660.10">
    <property type="match status" value="1"/>
</dbReference>
<dbReference type="OrthoDB" id="7777654at2759"/>
<organism evidence="1 2">
    <name type="scientific">Gigaspora margarita</name>
    <dbReference type="NCBI Taxonomy" id="4874"/>
    <lineage>
        <taxon>Eukaryota</taxon>
        <taxon>Fungi</taxon>
        <taxon>Fungi incertae sedis</taxon>
        <taxon>Mucoromycota</taxon>
        <taxon>Glomeromycotina</taxon>
        <taxon>Glomeromycetes</taxon>
        <taxon>Diversisporales</taxon>
        <taxon>Gigasporaceae</taxon>
        <taxon>Gigaspora</taxon>
    </lineage>
</organism>
<name>A0A8H4ADF3_GIGMA</name>
<proteinExistence type="predicted"/>
<evidence type="ECO:0000313" key="1">
    <source>
        <dbReference type="EMBL" id="KAF0482358.1"/>
    </source>
</evidence>
<comment type="caution">
    <text evidence="1">The sequence shown here is derived from an EMBL/GenBank/DDBJ whole genome shotgun (WGS) entry which is preliminary data.</text>
</comment>
<dbReference type="AlphaFoldDB" id="A0A8H4ADF3"/>
<protein>
    <submittedName>
        <fullName evidence="1">Amine oxidase</fullName>
    </submittedName>
</protein>
<keyword evidence="2" id="KW-1185">Reference proteome</keyword>
<gene>
    <name evidence="1" type="ORF">F8M41_023448</name>
</gene>
<dbReference type="EMBL" id="WTPW01000762">
    <property type="protein sequence ID" value="KAF0482358.1"/>
    <property type="molecule type" value="Genomic_DNA"/>
</dbReference>
<accession>A0A8H4ADF3</accession>
<dbReference type="Proteomes" id="UP000439903">
    <property type="component" value="Unassembled WGS sequence"/>
</dbReference>
<sequence>MSGDQGKRHYYYHPREQKASWRPDLHKVFRWSKGNELYGELGAMRLPCVKENKENGGDHALVFDLIDHLNNEHNTKIRVIDFIFSENKTNLFFYNNAKNDEGKIMTKSYAKENFDKLGFPPTVPQTTKKCMLKRWSHFSITLKKEISEST</sequence>